<dbReference type="GO" id="GO:0006098">
    <property type="term" value="P:pentose-phosphate shunt"/>
    <property type="evidence" value="ECO:0007669"/>
    <property type="project" value="TreeGrafter"/>
</dbReference>
<dbReference type="InterPro" id="IPR055152">
    <property type="entry name" value="Transketolase-like_C_2"/>
</dbReference>
<dbReference type="Gene3D" id="3.40.50.920">
    <property type="match status" value="1"/>
</dbReference>
<evidence type="ECO:0000256" key="6">
    <source>
        <dbReference type="ARBA" id="ARBA00022842"/>
    </source>
</evidence>
<sequence length="655" mass="72643">MFTQQDKTAINELRCLCADVVQTPKSGHPGAPIGMSPMAYVLFTKFMRFSSKNPEWMARDRFVLSSGHASALLYSMLHLCGYDYSIEDLKKFRTLHSKTPGHPERVEYSNGHKNPGIEVTTGPLGQGLANAVGMAIAMDAMKPYDSENMVVDKEARVYAICGDGCLQEGVASEACSLAGTKKLKNLIVLYDDNSITIDGRTSLSFAESVKGRFEAYGWNVLEVKDGNNDIQAIYDAINAAKQSDKPTLIKVTTIIGYGAEKQDSHSVHGSPLGPEGCQYLKKAYGLPENESFRISQETRNIFKQVIEKNEQSYQVWQQKFEQCAYKQEILDRFSFIQNMSVKSLIEKITPAVQKFNEENKGKATRQSSQAAIQLLHDTVLAKYMIIGSADLAPSCLTTIKNLNPAQYIYFGVREMGMCAISNGISAYGGFVPFDATFLVFFNYCMGAIRVGAISKLQTIHVFTHDSIFLGEDGGTHQPIETLAQIRAMIGVYDWRPCDCQETLGAYIGAAGRKSQHVMALTRQNVNLLNSNLEKTAEHGAYVIYENEAAKFTLLSSGSEVETCINVAKKLNLRVVSMPSFKLFSEQSKTYKQEVLKFNRENIIAVEPYVSFGLERFAEHVISIETYGASANAKDLAKFYGMDQEGIEKSVKAIMQ</sequence>
<evidence type="ECO:0000313" key="17">
    <source>
        <dbReference type="Proteomes" id="UP001642409"/>
    </source>
</evidence>
<evidence type="ECO:0000256" key="7">
    <source>
        <dbReference type="ARBA" id="ARBA00023052"/>
    </source>
</evidence>
<gene>
    <name evidence="15" type="ORF">HINF_LOCUS38246</name>
    <name evidence="16" type="ORF">HINF_LOCUS61836</name>
</gene>
<comment type="cofactor">
    <cofactor evidence="1">
        <name>Co(2+)</name>
        <dbReference type="ChEBI" id="CHEBI:48828"/>
    </cofactor>
</comment>
<dbReference type="GO" id="GO:0005829">
    <property type="term" value="C:cytosol"/>
    <property type="evidence" value="ECO:0007669"/>
    <property type="project" value="TreeGrafter"/>
</dbReference>
<evidence type="ECO:0000256" key="4">
    <source>
        <dbReference type="ARBA" id="ARBA00022679"/>
    </source>
</evidence>
<feature type="active site" description="Proton donor" evidence="9">
    <location>
        <position position="414"/>
    </location>
</feature>
<reference evidence="15" key="1">
    <citation type="submission" date="2023-06" db="EMBL/GenBank/DDBJ databases">
        <authorList>
            <person name="Kurt Z."/>
        </authorList>
    </citation>
    <scope>NUCLEOTIDE SEQUENCE</scope>
</reference>
<feature type="binding site" evidence="10">
    <location>
        <position position="394"/>
    </location>
    <ligand>
        <name>substrate</name>
    </ligand>
</feature>
<feature type="binding site" evidence="10">
    <location>
        <position position="268"/>
    </location>
    <ligand>
        <name>substrate</name>
    </ligand>
</feature>
<dbReference type="GO" id="GO:0004802">
    <property type="term" value="F:transketolase activity"/>
    <property type="evidence" value="ECO:0007669"/>
    <property type="project" value="UniProtKB-EC"/>
</dbReference>
<feature type="binding site" evidence="11">
    <location>
        <position position="440"/>
    </location>
    <ligand>
        <name>thiamine diphosphate</name>
        <dbReference type="ChEBI" id="CHEBI:58937"/>
    </ligand>
</feature>
<feature type="binding site" evidence="10">
    <location>
        <position position="522"/>
    </location>
    <ligand>
        <name>substrate</name>
    </ligand>
</feature>
<feature type="binding site" evidence="12">
    <location>
        <position position="163"/>
    </location>
    <ligand>
        <name>Mg(2+)</name>
        <dbReference type="ChEBI" id="CHEBI:18420"/>
    </ligand>
</feature>
<evidence type="ECO:0000256" key="8">
    <source>
        <dbReference type="ARBA" id="ARBA00049473"/>
    </source>
</evidence>
<evidence type="ECO:0000256" key="10">
    <source>
        <dbReference type="PIRSR" id="PIRSR605478-2"/>
    </source>
</evidence>
<dbReference type="SUPFAM" id="SSF52922">
    <property type="entry name" value="TK C-terminal domain-like"/>
    <property type="match status" value="1"/>
</dbReference>
<feature type="binding site" evidence="10">
    <location>
        <position position="476"/>
    </location>
    <ligand>
        <name>substrate</name>
    </ligand>
</feature>
<reference evidence="16 17" key="2">
    <citation type="submission" date="2024-07" db="EMBL/GenBank/DDBJ databases">
        <authorList>
            <person name="Akdeniz Z."/>
        </authorList>
    </citation>
    <scope>NUCLEOTIDE SEQUENCE [LARGE SCALE GENOMIC DNA]</scope>
</reference>
<evidence type="ECO:0000256" key="9">
    <source>
        <dbReference type="PIRSR" id="PIRSR605478-1"/>
    </source>
</evidence>
<keyword evidence="5 12" id="KW-0479">Metal-binding</keyword>
<dbReference type="Proteomes" id="UP001642409">
    <property type="component" value="Unassembled WGS sequence"/>
</dbReference>
<evidence type="ECO:0000256" key="12">
    <source>
        <dbReference type="PIRSR" id="PIRSR605478-4"/>
    </source>
</evidence>
<dbReference type="PANTHER" id="PTHR43522:SF2">
    <property type="entry name" value="TRANSKETOLASE 1-RELATED"/>
    <property type="match status" value="1"/>
</dbReference>
<comment type="caution">
    <text evidence="15">The sequence shown here is derived from an EMBL/GenBank/DDBJ whole genome shotgun (WGS) entry which is preliminary data.</text>
</comment>
<comment type="similarity">
    <text evidence="2">Belongs to the transketolase family.</text>
</comment>
<keyword evidence="4" id="KW-0808">Transferase</keyword>
<feature type="binding site" evidence="11">
    <location>
        <position position="193"/>
    </location>
    <ligand>
        <name>thiamine diphosphate</name>
        <dbReference type="ChEBI" id="CHEBI:58937"/>
    </ligand>
</feature>
<evidence type="ECO:0000313" key="16">
    <source>
        <dbReference type="EMBL" id="CAL6083668.1"/>
    </source>
</evidence>
<dbReference type="SMART" id="SM00861">
    <property type="entry name" value="Transket_pyr"/>
    <property type="match status" value="1"/>
</dbReference>
<dbReference type="InterPro" id="IPR029061">
    <property type="entry name" value="THDP-binding"/>
</dbReference>
<feature type="site" description="Important for catalytic activity" evidence="13">
    <location>
        <position position="268"/>
    </location>
</feature>
<dbReference type="NCBIfam" id="TIGR00232">
    <property type="entry name" value="tktlase_bact"/>
    <property type="match status" value="1"/>
</dbReference>
<dbReference type="PANTHER" id="PTHR43522">
    <property type="entry name" value="TRANSKETOLASE"/>
    <property type="match status" value="1"/>
</dbReference>
<name>A0AA86Q4X3_9EUKA</name>
<feature type="binding site" evidence="10">
    <location>
        <position position="472"/>
    </location>
    <ligand>
        <name>substrate</name>
    </ligand>
</feature>
<dbReference type="InterPro" id="IPR049557">
    <property type="entry name" value="Transketolase_CS"/>
</dbReference>
<dbReference type="EC" id="2.2.1.1" evidence="3"/>
<dbReference type="GO" id="GO:0046872">
    <property type="term" value="F:metal ion binding"/>
    <property type="evidence" value="ECO:0007669"/>
    <property type="project" value="UniProtKB-KW"/>
</dbReference>
<evidence type="ECO:0000256" key="13">
    <source>
        <dbReference type="PIRSR" id="PIRSR605478-5"/>
    </source>
</evidence>
<organism evidence="15">
    <name type="scientific">Hexamita inflata</name>
    <dbReference type="NCBI Taxonomy" id="28002"/>
    <lineage>
        <taxon>Eukaryota</taxon>
        <taxon>Metamonada</taxon>
        <taxon>Diplomonadida</taxon>
        <taxon>Hexamitidae</taxon>
        <taxon>Hexamitinae</taxon>
        <taxon>Hexamita</taxon>
    </lineage>
</organism>
<feature type="domain" description="Transketolase-like pyrimidine-binding" evidence="14">
    <location>
        <begin position="362"/>
        <end position="527"/>
    </location>
</feature>
<comment type="cofactor">
    <cofactor evidence="12">
        <name>Mg(2+)</name>
        <dbReference type="ChEBI" id="CHEBI:18420"/>
    </cofactor>
    <text evidence="12">Binds 1 Mg(2+) ion per subunit. Can also utilize other divalent metal cations, such as Ca(2+), Mn(2+) and Co(2+).</text>
</comment>
<dbReference type="AlphaFoldDB" id="A0AA86Q4X3"/>
<feature type="binding site" evidence="11">
    <location>
        <position position="268"/>
    </location>
    <ligand>
        <name>thiamine diphosphate</name>
        <dbReference type="ChEBI" id="CHEBI:58937"/>
    </ligand>
</feature>
<dbReference type="SUPFAM" id="SSF52518">
    <property type="entry name" value="Thiamin diphosphate-binding fold (THDP-binding)"/>
    <property type="match status" value="2"/>
</dbReference>
<dbReference type="PROSITE" id="PS00801">
    <property type="entry name" value="TRANSKETOLASE_1"/>
    <property type="match status" value="1"/>
</dbReference>
<keyword evidence="17" id="KW-1185">Reference proteome</keyword>
<feature type="binding site" evidence="11">
    <location>
        <begin position="122"/>
        <end position="124"/>
    </location>
    <ligand>
        <name>thiamine diphosphate</name>
        <dbReference type="ChEBI" id="CHEBI:58937"/>
    </ligand>
</feature>
<evidence type="ECO:0000256" key="2">
    <source>
        <dbReference type="ARBA" id="ARBA00007131"/>
    </source>
</evidence>
<dbReference type="Pfam" id="PF00456">
    <property type="entry name" value="Transketolase_N"/>
    <property type="match status" value="1"/>
</dbReference>
<evidence type="ECO:0000256" key="3">
    <source>
        <dbReference type="ARBA" id="ARBA00013152"/>
    </source>
</evidence>
<dbReference type="CDD" id="cd07033">
    <property type="entry name" value="TPP_PYR_DXS_TK_like"/>
    <property type="match status" value="1"/>
</dbReference>
<dbReference type="Pfam" id="PF02779">
    <property type="entry name" value="Transket_pyr"/>
    <property type="match status" value="1"/>
</dbReference>
<feature type="binding site" evidence="11">
    <location>
        <position position="164"/>
    </location>
    <ligand>
        <name>thiamine diphosphate</name>
        <dbReference type="ChEBI" id="CHEBI:58937"/>
    </ligand>
</feature>
<dbReference type="Gene3D" id="3.40.50.970">
    <property type="match status" value="2"/>
</dbReference>
<dbReference type="InterPro" id="IPR033247">
    <property type="entry name" value="Transketolase_fam"/>
</dbReference>
<proteinExistence type="inferred from homology"/>
<comment type="catalytic activity">
    <reaction evidence="8">
        <text>D-sedoheptulose 7-phosphate + D-glyceraldehyde 3-phosphate = aldehydo-D-ribose 5-phosphate + D-xylulose 5-phosphate</text>
        <dbReference type="Rhea" id="RHEA:10508"/>
        <dbReference type="ChEBI" id="CHEBI:57483"/>
        <dbReference type="ChEBI" id="CHEBI:57737"/>
        <dbReference type="ChEBI" id="CHEBI:58273"/>
        <dbReference type="ChEBI" id="CHEBI:59776"/>
        <dbReference type="EC" id="2.2.1.1"/>
    </reaction>
</comment>
<dbReference type="InterPro" id="IPR005474">
    <property type="entry name" value="Transketolase_N"/>
</dbReference>
<feature type="binding site" evidence="10">
    <location>
        <position position="28"/>
    </location>
    <ligand>
        <name>substrate</name>
    </ligand>
</feature>
<keyword evidence="6 12" id="KW-0460">Magnesium</keyword>
<evidence type="ECO:0000259" key="14">
    <source>
        <dbReference type="SMART" id="SM00861"/>
    </source>
</evidence>
<evidence type="ECO:0000256" key="5">
    <source>
        <dbReference type="ARBA" id="ARBA00022723"/>
    </source>
</evidence>
<evidence type="ECO:0000256" key="11">
    <source>
        <dbReference type="PIRSR" id="PIRSR605478-3"/>
    </source>
</evidence>
<dbReference type="CDD" id="cd02012">
    <property type="entry name" value="TPP_TK"/>
    <property type="match status" value="1"/>
</dbReference>
<dbReference type="FunFam" id="3.40.50.970:FF:000004">
    <property type="entry name" value="Transketolase"/>
    <property type="match status" value="1"/>
</dbReference>
<dbReference type="EMBL" id="CAXDID020000373">
    <property type="protein sequence ID" value="CAL6083668.1"/>
    <property type="molecule type" value="Genomic_DNA"/>
</dbReference>
<accession>A0AA86Q4X3</accession>
<dbReference type="InterPro" id="IPR009014">
    <property type="entry name" value="Transketo_C/PFOR_II"/>
</dbReference>
<feature type="binding site" evidence="10">
    <location>
        <position position="464"/>
    </location>
    <ligand>
        <name>substrate</name>
    </ligand>
</feature>
<evidence type="ECO:0000313" key="15">
    <source>
        <dbReference type="EMBL" id="CAI9950601.1"/>
    </source>
</evidence>
<feature type="site" description="Important for catalytic activity" evidence="13">
    <location>
        <position position="28"/>
    </location>
</feature>
<dbReference type="InterPro" id="IPR005475">
    <property type="entry name" value="Transketolase-like_Pyr-bd"/>
</dbReference>
<feature type="binding site" evidence="12">
    <location>
        <position position="193"/>
    </location>
    <ligand>
        <name>Mg(2+)</name>
        <dbReference type="ChEBI" id="CHEBI:18420"/>
    </ligand>
</feature>
<evidence type="ECO:0000256" key="1">
    <source>
        <dbReference type="ARBA" id="ARBA00001941"/>
    </source>
</evidence>
<dbReference type="Pfam" id="PF22613">
    <property type="entry name" value="Transketolase_C_1"/>
    <property type="match status" value="1"/>
</dbReference>
<dbReference type="EMBL" id="CATOUU010000813">
    <property type="protein sequence ID" value="CAI9950601.1"/>
    <property type="molecule type" value="Genomic_DNA"/>
</dbReference>
<feature type="binding site" evidence="11">
    <location>
        <position position="68"/>
    </location>
    <ligand>
        <name>thiamine diphosphate</name>
        <dbReference type="ChEBI" id="CHEBI:58937"/>
    </ligand>
</feature>
<feature type="binding site" evidence="10">
    <location>
        <position position="365"/>
    </location>
    <ligand>
        <name>substrate</name>
    </ligand>
</feature>
<comment type="cofactor">
    <cofactor evidence="11">
        <name>thiamine diphosphate</name>
        <dbReference type="ChEBI" id="CHEBI:58937"/>
    </cofactor>
    <text evidence="11">Binds 1 thiamine pyrophosphate per subunit. During the reaction, the substrate forms a covalent intermediate with the cofactor.</text>
</comment>
<protein>
    <recommendedName>
        <fullName evidence="3">transketolase</fullName>
        <ecNumber evidence="3">2.2.1.1</ecNumber>
    </recommendedName>
</protein>
<dbReference type="InterPro" id="IPR005478">
    <property type="entry name" value="Transketolase_bac-like"/>
</dbReference>
<feature type="binding site" evidence="12">
    <location>
        <position position="195"/>
    </location>
    <ligand>
        <name>Mg(2+)</name>
        <dbReference type="ChEBI" id="CHEBI:18420"/>
    </ligand>
</feature>
<keyword evidence="7 11" id="KW-0786">Thiamine pyrophosphate</keyword>